<accession>A0A4R6IWI8</accession>
<feature type="transmembrane region" description="Helical" evidence="6">
    <location>
        <begin position="76"/>
        <end position="97"/>
    </location>
</feature>
<dbReference type="Pfam" id="PF00892">
    <property type="entry name" value="EamA"/>
    <property type="match status" value="2"/>
</dbReference>
<protein>
    <submittedName>
        <fullName evidence="8">EamA domain-containing membrane protein RarD</fullName>
    </submittedName>
</protein>
<feature type="domain" description="EamA" evidence="7">
    <location>
        <begin position="12"/>
        <end position="148"/>
    </location>
</feature>
<feature type="transmembrane region" description="Helical" evidence="6">
    <location>
        <begin position="41"/>
        <end position="64"/>
    </location>
</feature>
<evidence type="ECO:0000256" key="5">
    <source>
        <dbReference type="ARBA" id="ARBA00023136"/>
    </source>
</evidence>
<reference evidence="8 9" key="1">
    <citation type="submission" date="2019-03" db="EMBL/GenBank/DDBJ databases">
        <title>Genomic Encyclopedia of Archaeal and Bacterial Type Strains, Phase II (KMG-II): from individual species to whole genera.</title>
        <authorList>
            <person name="Goeker M."/>
        </authorList>
    </citation>
    <scope>NUCLEOTIDE SEQUENCE [LARGE SCALE GENOMIC DNA]</scope>
    <source>
        <strain evidence="8 9">DSM 28323</strain>
    </source>
</reference>
<keyword evidence="9" id="KW-1185">Reference proteome</keyword>
<comment type="subcellular location">
    <subcellularLocation>
        <location evidence="1">Cell membrane</location>
        <topology evidence="1">Multi-pass membrane protein</topology>
    </subcellularLocation>
</comment>
<feature type="transmembrane region" description="Helical" evidence="6">
    <location>
        <begin position="109"/>
        <end position="126"/>
    </location>
</feature>
<dbReference type="InterPro" id="IPR050638">
    <property type="entry name" value="AA-Vitamin_Transporters"/>
</dbReference>
<dbReference type="PANTHER" id="PTHR32322:SF18">
    <property type="entry name" value="S-ADENOSYLMETHIONINE_S-ADENOSYLHOMOCYSTEINE TRANSPORTER"/>
    <property type="match status" value="1"/>
</dbReference>
<comment type="caution">
    <text evidence="8">The sequence shown here is derived from an EMBL/GenBank/DDBJ whole genome shotgun (WGS) entry which is preliminary data.</text>
</comment>
<dbReference type="PANTHER" id="PTHR32322">
    <property type="entry name" value="INNER MEMBRANE TRANSPORTER"/>
    <property type="match status" value="1"/>
</dbReference>
<gene>
    <name evidence="8" type="ORF">BC659_2390</name>
</gene>
<keyword evidence="3 6" id="KW-0812">Transmembrane</keyword>
<keyword evidence="4 6" id="KW-1133">Transmembrane helix</keyword>
<dbReference type="RefSeq" id="WP_133474938.1">
    <property type="nucleotide sequence ID" value="NZ_SNWP01000011.1"/>
</dbReference>
<feature type="transmembrane region" description="Helical" evidence="6">
    <location>
        <begin position="258"/>
        <end position="276"/>
    </location>
</feature>
<dbReference type="InterPro" id="IPR037185">
    <property type="entry name" value="EmrE-like"/>
</dbReference>
<name>A0A4R6IWI8_9BACT</name>
<dbReference type="Proteomes" id="UP000295741">
    <property type="component" value="Unassembled WGS sequence"/>
</dbReference>
<evidence type="ECO:0000259" key="7">
    <source>
        <dbReference type="Pfam" id="PF00892"/>
    </source>
</evidence>
<evidence type="ECO:0000256" key="2">
    <source>
        <dbReference type="ARBA" id="ARBA00022475"/>
    </source>
</evidence>
<dbReference type="EMBL" id="SNWP01000011">
    <property type="protein sequence ID" value="TDO27072.1"/>
    <property type="molecule type" value="Genomic_DNA"/>
</dbReference>
<evidence type="ECO:0000313" key="9">
    <source>
        <dbReference type="Proteomes" id="UP000295741"/>
    </source>
</evidence>
<dbReference type="AlphaFoldDB" id="A0A4R6IWI8"/>
<feature type="transmembrane region" description="Helical" evidence="6">
    <location>
        <begin position="195"/>
        <end position="213"/>
    </location>
</feature>
<feature type="transmembrane region" description="Helical" evidence="6">
    <location>
        <begin position="282"/>
        <end position="301"/>
    </location>
</feature>
<dbReference type="Gene3D" id="1.10.3730.20">
    <property type="match status" value="1"/>
</dbReference>
<keyword evidence="2" id="KW-1003">Cell membrane</keyword>
<feature type="transmembrane region" description="Helical" evidence="6">
    <location>
        <begin position="12"/>
        <end position="35"/>
    </location>
</feature>
<organism evidence="8 9">
    <name type="scientific">Sediminibacterium goheungense</name>
    <dbReference type="NCBI Taxonomy" id="1086393"/>
    <lineage>
        <taxon>Bacteria</taxon>
        <taxon>Pseudomonadati</taxon>
        <taxon>Bacteroidota</taxon>
        <taxon>Chitinophagia</taxon>
        <taxon>Chitinophagales</taxon>
        <taxon>Chitinophagaceae</taxon>
        <taxon>Sediminibacterium</taxon>
    </lineage>
</organism>
<evidence type="ECO:0000256" key="4">
    <source>
        <dbReference type="ARBA" id="ARBA00022989"/>
    </source>
</evidence>
<dbReference type="InterPro" id="IPR000620">
    <property type="entry name" value="EamA_dom"/>
</dbReference>
<feature type="transmembrane region" description="Helical" evidence="6">
    <location>
        <begin position="225"/>
        <end position="246"/>
    </location>
</feature>
<proteinExistence type="predicted"/>
<evidence type="ECO:0000256" key="1">
    <source>
        <dbReference type="ARBA" id="ARBA00004651"/>
    </source>
</evidence>
<sequence>MNTQVQKISLAGFLITISGAIFFSTKAIFVKLAFFETKVDALSLLSLRMLFSLPFYVGAAWMAGRKEETKSLTKKQWIWIMLMGIFGYYLSSLFDFIGLQYVSAGLERLILFLYPTFAVLINTFYFKTKLSRVQIIALVLTYIGIGIAYWAEIRAAQYGPQFFYGSFMIFLCAITYSFYLVGTGRLVTSVGATRYTAYAMLTATAGIFIHYLIQQPGGGILQFNSTLAGYGMALAMIATVLPSFMMSVGMKKIGSNNVAIITSIGPVSTILQAHFFLGESIIAEQIIGTILVIIGVLLIGWQSKTAGEPA</sequence>
<feature type="domain" description="EamA" evidence="7">
    <location>
        <begin position="165"/>
        <end position="300"/>
    </location>
</feature>
<evidence type="ECO:0000256" key="3">
    <source>
        <dbReference type="ARBA" id="ARBA00022692"/>
    </source>
</evidence>
<keyword evidence="5 6" id="KW-0472">Membrane</keyword>
<feature type="transmembrane region" description="Helical" evidence="6">
    <location>
        <begin position="133"/>
        <end position="151"/>
    </location>
</feature>
<evidence type="ECO:0000313" key="8">
    <source>
        <dbReference type="EMBL" id="TDO27072.1"/>
    </source>
</evidence>
<dbReference type="SUPFAM" id="SSF103481">
    <property type="entry name" value="Multidrug resistance efflux transporter EmrE"/>
    <property type="match status" value="2"/>
</dbReference>
<dbReference type="GO" id="GO:0005886">
    <property type="term" value="C:plasma membrane"/>
    <property type="evidence" value="ECO:0007669"/>
    <property type="project" value="UniProtKB-SubCell"/>
</dbReference>
<dbReference type="OrthoDB" id="9813617at2"/>
<evidence type="ECO:0000256" key="6">
    <source>
        <dbReference type="SAM" id="Phobius"/>
    </source>
</evidence>
<feature type="transmembrane region" description="Helical" evidence="6">
    <location>
        <begin position="163"/>
        <end position="183"/>
    </location>
</feature>